<evidence type="ECO:0000313" key="2">
    <source>
        <dbReference type="Proteomes" id="UP000199259"/>
    </source>
</evidence>
<gene>
    <name evidence="1" type="ORF">SAMN04488589_2765</name>
</gene>
<proteinExistence type="predicted"/>
<dbReference type="Proteomes" id="UP000199259">
    <property type="component" value="Unassembled WGS sequence"/>
</dbReference>
<comment type="caution">
    <text evidence="1">The sequence shown here is derived from an EMBL/GenBank/DDBJ whole genome shotgun (WGS) entry which is preliminary data.</text>
</comment>
<organism evidence="1 2">
    <name type="scientific">Methanolobus vulcani</name>
    <dbReference type="NCBI Taxonomy" id="38026"/>
    <lineage>
        <taxon>Archaea</taxon>
        <taxon>Methanobacteriati</taxon>
        <taxon>Methanobacteriota</taxon>
        <taxon>Stenosarchaea group</taxon>
        <taxon>Methanomicrobia</taxon>
        <taxon>Methanosarcinales</taxon>
        <taxon>Methanosarcinaceae</taxon>
        <taxon>Methanolobus</taxon>
    </lineage>
</organism>
<evidence type="ECO:0000313" key="1">
    <source>
        <dbReference type="EMBL" id="SDG34670.1"/>
    </source>
</evidence>
<dbReference type="EMBL" id="FNCA01000013">
    <property type="protein sequence ID" value="SDG34670.1"/>
    <property type="molecule type" value="Genomic_DNA"/>
</dbReference>
<name>A0A7Z7FFE1_9EURY</name>
<reference evidence="1 2" key="1">
    <citation type="submission" date="2016-10" db="EMBL/GenBank/DDBJ databases">
        <authorList>
            <person name="Varghese N."/>
            <person name="Submissions S."/>
        </authorList>
    </citation>
    <scope>NUCLEOTIDE SEQUENCE [LARGE SCALE GENOMIC DNA]</scope>
    <source>
        <strain evidence="1 2">PL 12/M</strain>
    </source>
</reference>
<keyword evidence="2" id="KW-1185">Reference proteome</keyword>
<dbReference type="AlphaFoldDB" id="A0A7Z7FFE1"/>
<sequence length="47" mass="5546">MFRKQIRKLSALKHKSTSLDKLSLDERALLDNFVEENRDLLKTLAKM</sequence>
<protein>
    <submittedName>
        <fullName evidence="1">Uncharacterized protein</fullName>
    </submittedName>
</protein>
<accession>A0A7Z7FFE1</accession>